<evidence type="ECO:0000256" key="2">
    <source>
        <dbReference type="SAM" id="SignalP"/>
    </source>
</evidence>
<evidence type="ECO:0000259" key="4">
    <source>
        <dbReference type="Pfam" id="PF18962"/>
    </source>
</evidence>
<evidence type="ECO:0000313" key="5">
    <source>
        <dbReference type="EMBL" id="REE25149.1"/>
    </source>
</evidence>
<dbReference type="InterPro" id="IPR026444">
    <property type="entry name" value="Secre_tail"/>
</dbReference>
<comment type="caution">
    <text evidence="5">The sequence shown here is derived from an EMBL/GenBank/DDBJ whole genome shotgun (WGS) entry which is preliminary data.</text>
</comment>
<evidence type="ECO:0000256" key="1">
    <source>
        <dbReference type="ARBA" id="ARBA00022729"/>
    </source>
</evidence>
<dbReference type="Gene3D" id="2.40.128.270">
    <property type="match status" value="1"/>
</dbReference>
<protein>
    <submittedName>
        <fullName evidence="5">Putative secreted protein (Por secretion system target)</fullName>
    </submittedName>
</protein>
<evidence type="ECO:0000259" key="3">
    <source>
        <dbReference type="Pfam" id="PF03724"/>
    </source>
</evidence>
<keyword evidence="6" id="KW-1185">Reference proteome</keyword>
<gene>
    <name evidence="5" type="ORF">DFQ09_103464</name>
</gene>
<dbReference type="NCBIfam" id="TIGR04183">
    <property type="entry name" value="Por_Secre_tail"/>
    <property type="match status" value="1"/>
</dbReference>
<dbReference type="Pfam" id="PF18962">
    <property type="entry name" value="Por_Secre_tail"/>
    <property type="match status" value="1"/>
</dbReference>
<reference evidence="5 6" key="1">
    <citation type="submission" date="2018-07" db="EMBL/GenBank/DDBJ databases">
        <title>Genomic Encyclopedia of Type Strains, Phase III (KMG-III): the genomes of soil and plant-associated and newly described type strains.</title>
        <authorList>
            <person name="Whitman W."/>
        </authorList>
    </citation>
    <scope>NUCLEOTIDE SEQUENCE [LARGE SCALE GENOMIC DNA]</scope>
    <source>
        <strain evidence="5 6">CECT 7948</strain>
    </source>
</reference>
<feature type="signal peptide" evidence="2">
    <location>
        <begin position="1"/>
        <end position="24"/>
    </location>
</feature>
<dbReference type="Proteomes" id="UP000256919">
    <property type="component" value="Unassembled WGS sequence"/>
</dbReference>
<dbReference type="OrthoDB" id="1433593at2"/>
<sequence length="235" mass="26611">MNSKTTKRLLIFFCFLFFIKNINAQDSNLYGTWYLHQLEADLDGVVWDYEDVQPDYIPQLTINSDLTFEGFGACNGFNGYYTYDAEQNTLTPNSFVQSLAVCDTSGEINLENLFFNQVAANTSHSITLNSNADFTQLRLENFPGYIATYRNVSLSNSDQILSELKIYPNPVSDNLFISKPNSEVLDVVLYDIYGNSVLQQKTIEESVDVSILTEGIYFIKISSANDTRIQKIIKA</sequence>
<dbReference type="RefSeq" id="WP_115809687.1">
    <property type="nucleotide sequence ID" value="NZ_QREI01000003.1"/>
</dbReference>
<dbReference type="EMBL" id="QREI01000003">
    <property type="protein sequence ID" value="REE25149.1"/>
    <property type="molecule type" value="Genomic_DNA"/>
</dbReference>
<feature type="domain" description="Secretion system C-terminal sorting" evidence="4">
    <location>
        <begin position="166"/>
        <end position="233"/>
    </location>
</feature>
<feature type="chain" id="PRO_5017823467" evidence="2">
    <location>
        <begin position="25"/>
        <end position="235"/>
    </location>
</feature>
<proteinExistence type="predicted"/>
<evidence type="ECO:0000313" key="6">
    <source>
        <dbReference type="Proteomes" id="UP000256919"/>
    </source>
</evidence>
<dbReference type="InterPro" id="IPR005184">
    <property type="entry name" value="DUF306_Meta_HslJ"/>
</dbReference>
<dbReference type="InterPro" id="IPR038670">
    <property type="entry name" value="HslJ-like_sf"/>
</dbReference>
<dbReference type="Pfam" id="PF03724">
    <property type="entry name" value="META"/>
    <property type="match status" value="1"/>
</dbReference>
<keyword evidence="1 2" id="KW-0732">Signal</keyword>
<accession>A0A3D9MYF1</accession>
<organism evidence="5 6">
    <name type="scientific">Winogradskyella pacifica</name>
    <dbReference type="NCBI Taxonomy" id="664642"/>
    <lineage>
        <taxon>Bacteria</taxon>
        <taxon>Pseudomonadati</taxon>
        <taxon>Bacteroidota</taxon>
        <taxon>Flavobacteriia</taxon>
        <taxon>Flavobacteriales</taxon>
        <taxon>Flavobacteriaceae</taxon>
        <taxon>Winogradskyella</taxon>
    </lineage>
</organism>
<feature type="domain" description="DUF306" evidence="3">
    <location>
        <begin position="48"/>
        <end position="129"/>
    </location>
</feature>
<dbReference type="AlphaFoldDB" id="A0A3D9MYF1"/>
<name>A0A3D9MYF1_9FLAO</name>